<dbReference type="InterPro" id="IPR011419">
    <property type="entry name" value="ATP12_ATP_synth-F1-assembly"/>
</dbReference>
<keyword evidence="5" id="KW-1185">Reference proteome</keyword>
<dbReference type="STRING" id="1921510.BSL82_16565"/>
<gene>
    <name evidence="4" type="ORF">BSL82_16565</name>
</gene>
<evidence type="ECO:0000256" key="2">
    <source>
        <dbReference type="ARBA" id="ARBA00022946"/>
    </source>
</evidence>
<dbReference type="EMBL" id="CP018221">
    <property type="protein sequence ID" value="API60703.1"/>
    <property type="molecule type" value="Genomic_DNA"/>
</dbReference>
<dbReference type="PANTHER" id="PTHR21013:SF10">
    <property type="entry name" value="ATP SYNTHASE MITOCHONDRIAL F1 COMPLEX ASSEMBLY FACTOR 2"/>
    <property type="match status" value="1"/>
</dbReference>
<protein>
    <submittedName>
        <fullName evidence="4">ATPase</fullName>
    </submittedName>
</protein>
<dbReference type="SUPFAM" id="SSF160909">
    <property type="entry name" value="ATP12-like"/>
    <property type="match status" value="1"/>
</dbReference>
<evidence type="ECO:0000313" key="5">
    <source>
        <dbReference type="Proteomes" id="UP000182063"/>
    </source>
</evidence>
<name>A0A1L3ZYJ3_9SPHN</name>
<dbReference type="KEGG" id="sphj:BSL82_16565"/>
<organism evidence="4 5">
    <name type="scientific">Tardibacter chloracetimidivorans</name>
    <dbReference type="NCBI Taxonomy" id="1921510"/>
    <lineage>
        <taxon>Bacteria</taxon>
        <taxon>Pseudomonadati</taxon>
        <taxon>Pseudomonadota</taxon>
        <taxon>Alphaproteobacteria</taxon>
        <taxon>Sphingomonadales</taxon>
        <taxon>Sphingomonadaceae</taxon>
        <taxon>Tardibacter</taxon>
    </lineage>
</organism>
<dbReference type="OrthoDB" id="9797825at2"/>
<dbReference type="PANTHER" id="PTHR21013">
    <property type="entry name" value="ATP SYNTHASE MITOCHONDRIAL F1 COMPLEX ASSEMBLY FACTOR 2/ATP12 PROTEIN, MITOCHONDRIAL PRECURSOR"/>
    <property type="match status" value="1"/>
</dbReference>
<dbReference type="GO" id="GO:0043461">
    <property type="term" value="P:proton-transporting ATP synthase complex assembly"/>
    <property type="evidence" value="ECO:0007669"/>
    <property type="project" value="InterPro"/>
</dbReference>
<dbReference type="InterPro" id="IPR023335">
    <property type="entry name" value="ATP12_ortho_dom_sf"/>
</dbReference>
<dbReference type="Pfam" id="PF07542">
    <property type="entry name" value="ATP12"/>
    <property type="match status" value="1"/>
</dbReference>
<dbReference type="RefSeq" id="WP_072598361.1">
    <property type="nucleotide sequence ID" value="NZ_CP018221.1"/>
</dbReference>
<keyword evidence="3" id="KW-0143">Chaperone</keyword>
<evidence type="ECO:0000256" key="1">
    <source>
        <dbReference type="ARBA" id="ARBA00008231"/>
    </source>
</evidence>
<dbReference type="InterPro" id="IPR042272">
    <property type="entry name" value="ATP12_ATP_synth-F1-assembly_N"/>
</dbReference>
<sequence>MKRFFDKAAAQPMEGGFGIALDGRPVRTPAKAALLVPTQVLADAIAGEWNAQGAKLDPRSMPLTGLANAAIDRIAPDPALFAASLAVFGESDLVAYRADSPPSLIVRQAAAWDPVIDWARRRYDVEFTATTGVIHHPQPAATLERLRAAVAARTPFELAGLNALVTISGSLLIGLAMLEREIDAEAGWLAGHVDELWQAEQWGDDELAQKARVSRRGDFDASARFLSLLH</sequence>
<accession>A0A1L3ZYJ3</accession>
<dbReference type="AlphaFoldDB" id="A0A1L3ZYJ3"/>
<comment type="similarity">
    <text evidence="1">Belongs to the ATP12 family.</text>
</comment>
<reference evidence="5" key="1">
    <citation type="submission" date="2016-11" db="EMBL/GenBank/DDBJ databases">
        <title>Complete Genome Sequence of alachlor-degrading Sphingomonas sp. strain JJ-A5.</title>
        <authorList>
            <person name="Lee H."/>
            <person name="Ka J.-O."/>
        </authorList>
    </citation>
    <scope>NUCLEOTIDE SEQUENCE [LARGE SCALE GENOMIC DNA]</scope>
    <source>
        <strain evidence="5">JJ-A5</strain>
    </source>
</reference>
<evidence type="ECO:0000256" key="3">
    <source>
        <dbReference type="ARBA" id="ARBA00023186"/>
    </source>
</evidence>
<keyword evidence="2" id="KW-0809">Transit peptide</keyword>
<evidence type="ECO:0000313" key="4">
    <source>
        <dbReference type="EMBL" id="API60703.1"/>
    </source>
</evidence>
<dbReference type="Gene3D" id="3.30.2180.10">
    <property type="entry name" value="ATP12-like"/>
    <property type="match status" value="1"/>
</dbReference>
<dbReference type="Gene3D" id="1.10.3580.10">
    <property type="entry name" value="ATP12 ATPase"/>
    <property type="match status" value="1"/>
</dbReference>
<proteinExistence type="inferred from homology"/>
<dbReference type="Proteomes" id="UP000182063">
    <property type="component" value="Chromosome"/>
</dbReference>